<dbReference type="InterPro" id="IPR018641">
    <property type="entry name" value="Trfase_1_rSAM/seldom-assoc"/>
</dbReference>
<reference evidence="1 2" key="1">
    <citation type="submission" date="2024-09" db="EMBL/GenBank/DDBJ databases">
        <authorList>
            <person name="Sun Q."/>
            <person name="Mori K."/>
        </authorList>
    </citation>
    <scope>NUCLEOTIDE SEQUENCE [LARGE SCALE GENOMIC DNA]</scope>
    <source>
        <strain evidence="1 2">TBRC 2205</strain>
    </source>
</reference>
<dbReference type="PANTHER" id="PTHR36529">
    <property type="entry name" value="SLL1095 PROTEIN"/>
    <property type="match status" value="1"/>
</dbReference>
<dbReference type="Pfam" id="PF09837">
    <property type="entry name" value="DUF2064"/>
    <property type="match status" value="1"/>
</dbReference>
<dbReference type="EMBL" id="JBHLUE010000004">
    <property type="protein sequence ID" value="MFC0564026.1"/>
    <property type="molecule type" value="Genomic_DNA"/>
</dbReference>
<evidence type="ECO:0000313" key="2">
    <source>
        <dbReference type="Proteomes" id="UP001589894"/>
    </source>
</evidence>
<proteinExistence type="predicted"/>
<organism evidence="1 2">
    <name type="scientific">Plantactinospora siamensis</name>
    <dbReference type="NCBI Taxonomy" id="555372"/>
    <lineage>
        <taxon>Bacteria</taxon>
        <taxon>Bacillati</taxon>
        <taxon>Actinomycetota</taxon>
        <taxon>Actinomycetes</taxon>
        <taxon>Micromonosporales</taxon>
        <taxon>Micromonosporaceae</taxon>
        <taxon>Plantactinospora</taxon>
    </lineage>
</organism>
<dbReference type="PANTHER" id="PTHR36529:SF1">
    <property type="entry name" value="GLYCOSYLTRANSFERASE"/>
    <property type="match status" value="1"/>
</dbReference>
<dbReference type="SUPFAM" id="SSF53448">
    <property type="entry name" value="Nucleotide-diphospho-sugar transferases"/>
    <property type="match status" value="1"/>
</dbReference>
<accession>A0ABV6NTD8</accession>
<dbReference type="RefSeq" id="WP_377336965.1">
    <property type="nucleotide sequence ID" value="NZ_JBHLUE010000004.1"/>
</dbReference>
<dbReference type="InterPro" id="IPR029044">
    <property type="entry name" value="Nucleotide-diphossugar_trans"/>
</dbReference>
<evidence type="ECO:0000313" key="1">
    <source>
        <dbReference type="EMBL" id="MFC0564026.1"/>
    </source>
</evidence>
<comment type="caution">
    <text evidence="1">The sequence shown here is derived from an EMBL/GenBank/DDBJ whole genome shotgun (WGS) entry which is preliminary data.</text>
</comment>
<dbReference type="Proteomes" id="UP001589894">
    <property type="component" value="Unassembled WGS sequence"/>
</dbReference>
<gene>
    <name evidence="1" type="ORF">ACFFHU_07575</name>
</gene>
<keyword evidence="2" id="KW-1185">Reference proteome</keyword>
<protein>
    <submittedName>
        <fullName evidence="1">DUF2064 domain-containing protein</fullName>
    </submittedName>
</protein>
<sequence>MTVLLVMAKAPVPGLVKTRLCPPATPGQAAAVAAAALLDTLDAVRATPGALPVLALAGRLDAAVRSAELRAALAGWRLFPQRGTGLAERLANAHADAAALAPGRPVLQLGMDTPQAGPAVLAAAARRLAGEEALLGPATDGGWWALGLADPRHAAALRAVPMSTPDTGRLTRAALVARGLRVGDLPELTDVDTWRAARTVAAGSPAGRFGAAVAAVDRAARTAAPA</sequence>
<dbReference type="Gene3D" id="3.90.550.10">
    <property type="entry name" value="Spore Coat Polysaccharide Biosynthesis Protein SpsA, Chain A"/>
    <property type="match status" value="1"/>
</dbReference>
<name>A0ABV6NTD8_9ACTN</name>